<keyword evidence="2" id="KW-1185">Reference proteome</keyword>
<evidence type="ECO:0000313" key="1">
    <source>
        <dbReference type="EMBL" id="SHI32895.1"/>
    </source>
</evidence>
<dbReference type="STRING" id="1121432.SAMN02745219_00057"/>
<gene>
    <name evidence="1" type="ORF">SAMN02745219_00057</name>
</gene>
<dbReference type="EMBL" id="FQZM01000003">
    <property type="protein sequence ID" value="SHI32895.1"/>
    <property type="molecule type" value="Genomic_DNA"/>
</dbReference>
<evidence type="ECO:0000313" key="2">
    <source>
        <dbReference type="Proteomes" id="UP000184529"/>
    </source>
</evidence>
<proteinExistence type="predicted"/>
<dbReference type="AlphaFoldDB" id="A0A1M6A8U9"/>
<protein>
    <submittedName>
        <fullName evidence="1">Uncharacterized protein</fullName>
    </submittedName>
</protein>
<organism evidence="1 2">
    <name type="scientific">Desulfofundulus thermosubterraneus DSM 16057</name>
    <dbReference type="NCBI Taxonomy" id="1121432"/>
    <lineage>
        <taxon>Bacteria</taxon>
        <taxon>Bacillati</taxon>
        <taxon>Bacillota</taxon>
        <taxon>Clostridia</taxon>
        <taxon>Eubacteriales</taxon>
        <taxon>Peptococcaceae</taxon>
        <taxon>Desulfofundulus</taxon>
    </lineage>
</organism>
<reference evidence="2" key="1">
    <citation type="submission" date="2016-11" db="EMBL/GenBank/DDBJ databases">
        <authorList>
            <person name="Varghese N."/>
            <person name="Submissions S."/>
        </authorList>
    </citation>
    <scope>NUCLEOTIDE SEQUENCE [LARGE SCALE GENOMIC DNA]</scope>
    <source>
        <strain evidence="2">DSM 16057</strain>
    </source>
</reference>
<name>A0A1M6A8U9_9FIRM</name>
<dbReference type="Proteomes" id="UP000184529">
    <property type="component" value="Unassembled WGS sequence"/>
</dbReference>
<sequence length="64" mass="6915">MPDNKILWPGFDAEKIFITCNLPAGAFQPLSNLVRGGRIYFGKEGLEDDLAGMEKTVIGISGDS</sequence>
<accession>A0A1M6A8U9</accession>